<keyword evidence="2" id="KW-1185">Reference proteome</keyword>
<dbReference type="Proteomes" id="UP001160390">
    <property type="component" value="Unassembled WGS sequence"/>
</dbReference>
<organism evidence="1 2">
    <name type="scientific">Clonostachys chloroleuca</name>
    <dbReference type="NCBI Taxonomy" id="1926264"/>
    <lineage>
        <taxon>Eukaryota</taxon>
        <taxon>Fungi</taxon>
        <taxon>Dikarya</taxon>
        <taxon>Ascomycota</taxon>
        <taxon>Pezizomycotina</taxon>
        <taxon>Sordariomycetes</taxon>
        <taxon>Hypocreomycetidae</taxon>
        <taxon>Hypocreales</taxon>
        <taxon>Bionectriaceae</taxon>
        <taxon>Clonostachys</taxon>
    </lineage>
</organism>
<proteinExistence type="predicted"/>
<accession>A0AA35M7W3</accession>
<sequence>MYSGIRPRPAASTLSIQANAAGRRRSRICRETGLFIEHRRHSSKVARLLPFGNARVEALAEPSLFKIEVTLFKLVKVAFIKLSLFRPRLCEHWGDVEGTAHSSLHENEVVSGLVDVQREALISEAKPEKSSEAELLYCDHF</sequence>
<evidence type="ECO:0000313" key="1">
    <source>
        <dbReference type="EMBL" id="CAI6091947.1"/>
    </source>
</evidence>
<comment type="caution">
    <text evidence="1">The sequence shown here is derived from an EMBL/GenBank/DDBJ whole genome shotgun (WGS) entry which is preliminary data.</text>
</comment>
<gene>
    <name evidence="1" type="ORF">CCHLO57077_00006126</name>
</gene>
<evidence type="ECO:0000313" key="2">
    <source>
        <dbReference type="Proteomes" id="UP001160390"/>
    </source>
</evidence>
<dbReference type="EMBL" id="CABFNP030001195">
    <property type="protein sequence ID" value="CAI6091947.1"/>
    <property type="molecule type" value="Genomic_DNA"/>
</dbReference>
<dbReference type="AlphaFoldDB" id="A0AA35M7W3"/>
<name>A0AA35M7W3_9HYPO</name>
<reference evidence="1" key="1">
    <citation type="submission" date="2023-01" db="EMBL/GenBank/DDBJ databases">
        <authorList>
            <person name="Piombo E."/>
        </authorList>
    </citation>
    <scope>NUCLEOTIDE SEQUENCE</scope>
</reference>
<protein>
    <submittedName>
        <fullName evidence="1">Uncharacterized protein</fullName>
    </submittedName>
</protein>